<name>A0A9P1GWU2_9PEZI</name>
<dbReference type="AlphaFoldDB" id="A0A9P1GWU2"/>
<evidence type="ECO:0000313" key="3">
    <source>
        <dbReference type="EMBL" id="CAI4211447.1"/>
    </source>
</evidence>
<dbReference type="InterPro" id="IPR017850">
    <property type="entry name" value="Alkaline_phosphatase_core_sf"/>
</dbReference>
<dbReference type="PANTHER" id="PTHR23072">
    <property type="entry name" value="PHOSPHATIDYLINOSITOL GLYCAN-RELATED"/>
    <property type="match status" value="1"/>
</dbReference>
<comment type="subcellular location">
    <subcellularLocation>
        <location evidence="1">Endoplasmic reticulum membrane</location>
        <topology evidence="1">Multi-pass membrane protein</topology>
    </subcellularLocation>
</comment>
<keyword evidence="1" id="KW-0808">Transferase</keyword>
<proteinExistence type="inferred from homology"/>
<keyword evidence="1" id="KW-0472">Membrane</keyword>
<gene>
    <name evidence="3" type="ORF">PPNO1_LOCUS1232</name>
</gene>
<dbReference type="OrthoDB" id="272139at2759"/>
<dbReference type="InterPro" id="IPR039527">
    <property type="entry name" value="PIGG/GPI7"/>
</dbReference>
<dbReference type="Proteomes" id="UP000838763">
    <property type="component" value="Unassembled WGS sequence"/>
</dbReference>
<feature type="domain" description="GPI ethanolamine phosphate transferase 2 C-terminal" evidence="2">
    <location>
        <begin position="294"/>
        <end position="654"/>
    </location>
</feature>
<comment type="similarity">
    <text evidence="1">Belongs to the PIGG/PIGN/PIGO family. PIGG subfamily.</text>
</comment>
<keyword evidence="1" id="KW-1133">Transmembrane helix</keyword>
<dbReference type="Gene3D" id="3.40.720.10">
    <property type="entry name" value="Alkaline Phosphatase, subunit A"/>
    <property type="match status" value="1"/>
</dbReference>
<sequence length="659" mass="73544">MMTRFPVAGLVLCANVIIPIAILIFARGFFPYKPFIPGLAQYEKLEFDEVPSAPFDRLIFMVVDALRSDFVFAEESGFKYTQSLIRTGSAIPFTAYARSPTVTMPRLKAITTGSIPSFLDAILNVDEGDTTSSLAAQDTWLAQMKAKGTGNLVLYGDDTWLKLFPETFDRHDGTSSFFVADFTEVDHNVTRNVAGELKNVDWNTMILHYLGLDHIGHKSGPRSSNMFPKQQEMDGIVETFAELASVSTYEDISPQWIDKITEVRGLMRQRSYQFPSTPASYKLAAVNIAIFFRHTTLENCARFLTAMAATRLVRGWNQTGQKFAGEPDIVKSFMTTYPRFLWLIVMISYIWLQGRLMRRLNQIAPIWVSVPSVVALMWAAFSFKLAFTNEDSPELVVSPMSDLHAIMPGLALITRARLVFASATAITAYALFINLRGGRGAKPGFELLHYLYTVIALTQSRVTNIPLFLLHGVQFRFLQSTPLSVADIAVSSLLLQHMSYFAFGGTNAMSSVDLSSAYNGVSDFNAVAVGVLTFVSNWAAPIYWSFATARLLLQNGDKSRAPLKKRVGELQKKGVDEVEDEDETISPLTRYLAFLTAFVSWSVLFVMVACTVLRTHLFIWTVFSPKYLYCIAWGLGQHLGVNVTLGSLLFWLGTRSRGH</sequence>
<dbReference type="SUPFAM" id="SSF53649">
    <property type="entry name" value="Alkaline phosphatase-like"/>
    <property type="match status" value="1"/>
</dbReference>
<keyword evidence="1" id="KW-0337">GPI-anchor biosynthesis</keyword>
<comment type="pathway">
    <text evidence="1">Glycolipid biosynthesis; glycosylphosphatidylinositol-anchor biosynthesis.</text>
</comment>
<evidence type="ECO:0000313" key="4">
    <source>
        <dbReference type="Proteomes" id="UP000838763"/>
    </source>
</evidence>
<reference evidence="3" key="1">
    <citation type="submission" date="2022-11" db="EMBL/GenBank/DDBJ databases">
        <authorList>
            <person name="Scott C."/>
            <person name="Bruce N."/>
        </authorList>
    </citation>
    <scope>NUCLEOTIDE SEQUENCE</scope>
</reference>
<dbReference type="GO" id="GO:0051267">
    <property type="term" value="F:CP2 mannose-ethanolamine phosphotransferase activity"/>
    <property type="evidence" value="ECO:0007669"/>
    <property type="project" value="TreeGrafter"/>
</dbReference>
<feature type="transmembrane region" description="Helical" evidence="1">
    <location>
        <begin position="406"/>
        <end position="435"/>
    </location>
</feature>
<feature type="transmembrane region" description="Helical" evidence="1">
    <location>
        <begin position="591"/>
        <end position="615"/>
    </location>
</feature>
<protein>
    <recommendedName>
        <fullName evidence="1">GPI ethanolamine phosphate transferase 2</fullName>
    </recommendedName>
</protein>
<dbReference type="Pfam" id="PF19316">
    <property type="entry name" value="PIGO_PIGG"/>
    <property type="match status" value="1"/>
</dbReference>
<dbReference type="InterPro" id="IPR045687">
    <property type="entry name" value="PIGG/GPI7_C"/>
</dbReference>
<evidence type="ECO:0000256" key="1">
    <source>
        <dbReference type="RuleBase" id="RU367106"/>
    </source>
</evidence>
<dbReference type="PANTHER" id="PTHR23072:SF0">
    <property type="entry name" value="GPI ETHANOLAMINE PHOSPHATE TRANSFERASE 2"/>
    <property type="match status" value="1"/>
</dbReference>
<comment type="caution">
    <text evidence="3">The sequence shown here is derived from an EMBL/GenBank/DDBJ whole genome shotgun (WGS) entry which is preliminary data.</text>
</comment>
<feature type="transmembrane region" description="Helical" evidence="1">
    <location>
        <begin position="447"/>
        <end position="471"/>
    </location>
</feature>
<evidence type="ECO:0000259" key="2">
    <source>
        <dbReference type="Pfam" id="PF19316"/>
    </source>
</evidence>
<accession>A0A9P1GWU2</accession>
<dbReference type="GO" id="GO:0005789">
    <property type="term" value="C:endoplasmic reticulum membrane"/>
    <property type="evidence" value="ECO:0007669"/>
    <property type="project" value="UniProtKB-SubCell"/>
</dbReference>
<dbReference type="GO" id="GO:0006506">
    <property type="term" value="P:GPI anchor biosynthetic process"/>
    <property type="evidence" value="ECO:0007669"/>
    <property type="project" value="UniProtKB-KW"/>
</dbReference>
<feature type="transmembrane region" description="Helical" evidence="1">
    <location>
        <begin position="7"/>
        <end position="30"/>
    </location>
</feature>
<feature type="transmembrane region" description="Helical" evidence="1">
    <location>
        <begin position="524"/>
        <end position="544"/>
    </location>
</feature>
<feature type="transmembrane region" description="Helical" evidence="1">
    <location>
        <begin position="364"/>
        <end position="386"/>
    </location>
</feature>
<feature type="transmembrane region" description="Helical" evidence="1">
    <location>
        <begin position="627"/>
        <end position="652"/>
    </location>
</feature>
<comment type="function">
    <text evidence="1">Ethanolamine phosphate transferase involved in glycosylphosphatidylinositol-anchor biosynthesis. Transfers ethanolamine phosphate to the GPI second mannose.</text>
</comment>
<dbReference type="EMBL" id="CALLCH030000002">
    <property type="protein sequence ID" value="CAI4211447.1"/>
    <property type="molecule type" value="Genomic_DNA"/>
</dbReference>
<feature type="transmembrane region" description="Helical" evidence="1">
    <location>
        <begin position="336"/>
        <end position="352"/>
    </location>
</feature>
<keyword evidence="4" id="KW-1185">Reference proteome</keyword>
<keyword evidence="1" id="KW-0812">Transmembrane</keyword>
<organism evidence="3 4">
    <name type="scientific">Parascedosporium putredinis</name>
    <dbReference type="NCBI Taxonomy" id="1442378"/>
    <lineage>
        <taxon>Eukaryota</taxon>
        <taxon>Fungi</taxon>
        <taxon>Dikarya</taxon>
        <taxon>Ascomycota</taxon>
        <taxon>Pezizomycotina</taxon>
        <taxon>Sordariomycetes</taxon>
        <taxon>Hypocreomycetidae</taxon>
        <taxon>Microascales</taxon>
        <taxon>Microascaceae</taxon>
        <taxon>Parascedosporium</taxon>
    </lineage>
</organism>
<keyword evidence="1" id="KW-0256">Endoplasmic reticulum</keyword>